<organism evidence="1 2">
    <name type="scientific">Hymenobacter telluris</name>
    <dbReference type="NCBI Taxonomy" id="2816474"/>
    <lineage>
        <taxon>Bacteria</taxon>
        <taxon>Pseudomonadati</taxon>
        <taxon>Bacteroidota</taxon>
        <taxon>Cytophagia</taxon>
        <taxon>Cytophagales</taxon>
        <taxon>Hymenobacteraceae</taxon>
        <taxon>Hymenobacter</taxon>
    </lineage>
</organism>
<dbReference type="GO" id="GO:0004553">
    <property type="term" value="F:hydrolase activity, hydrolyzing O-glycosyl compounds"/>
    <property type="evidence" value="ECO:0007669"/>
    <property type="project" value="TreeGrafter"/>
</dbReference>
<evidence type="ECO:0008006" key="3">
    <source>
        <dbReference type="Google" id="ProtNLM"/>
    </source>
</evidence>
<name>A0A939ETQ7_9BACT</name>
<sequence length="671" mass="74319">MYSIACSSCSQPSDAGSADPNTIPISSKYWYQLNNTGDQTTDSTGLQQLTDGVTDKEVFMGWGKLLPNYESYYEFKDLSDVSITKIRFFDGQNSFAKQPFKLYAKASATTEPVLLATFTGDAYGQWIEVSLPKPVPAQYLVVNAWWGFPTEMQLFGTYKKRPAVALQPKKPVKLANELGVNSFVWEFLQNNEDPNIRDRVYEPNMALMQAFTQFRDYVDWGKIEDAPGKFAFNPTVSGGWNYDLQYKRLKAEGKEVLACLKTVPNWFLESNYPADQRDAENIPAAFKADLLAPASYQQQAKFAFQFAARYGSNTKVNPSLLSGVMTGPVYATAPEAGVRTREVGLGYIRYIECENERDKWWKGRKAYQTAREYAANLSAFYDGHKNTMGPGVGVKNADPTMQVVMGGTASPTTDYLRGIIDWCKEHRGYKADGTVDLCFDVINYHCYSNASGVSQSNTSARGAAPEVTGIGRYADDFVALGREYNKEVWVTEAGYDVNATSPLRAPAIGSKTPEQVQADWILRTALLYARHGVNRLFLYQTYDLSLTSGEQFASSGLLNASTHRRKPAADYLYQAQKLMGNYVYKETISQNPLVDRYELNGQSIYSLVMPTEDGKTGSYTLNLGKAGTAQVYTPKIGADAMTARVATGASGALKLPVTETPIFVRPATSAQ</sequence>
<dbReference type="PANTHER" id="PTHR12631:SF10">
    <property type="entry name" value="BETA-XYLOSIDASE-LIKE PROTEIN-RELATED"/>
    <property type="match status" value="1"/>
</dbReference>
<accession>A0A939ETQ7</accession>
<dbReference type="InterPro" id="IPR017853">
    <property type="entry name" value="GH"/>
</dbReference>
<dbReference type="EMBL" id="JAFLQZ010000002">
    <property type="protein sequence ID" value="MBO0356796.1"/>
    <property type="molecule type" value="Genomic_DNA"/>
</dbReference>
<dbReference type="SUPFAM" id="SSF51445">
    <property type="entry name" value="(Trans)glycosidases"/>
    <property type="match status" value="1"/>
</dbReference>
<comment type="caution">
    <text evidence="1">The sequence shown here is derived from an EMBL/GenBank/DDBJ whole genome shotgun (WGS) entry which is preliminary data.</text>
</comment>
<dbReference type="RefSeq" id="WP_206980559.1">
    <property type="nucleotide sequence ID" value="NZ_JAFLQZ010000002.1"/>
</dbReference>
<dbReference type="PANTHER" id="PTHR12631">
    <property type="entry name" value="ALPHA-L-IDURONIDASE"/>
    <property type="match status" value="1"/>
</dbReference>
<dbReference type="Proteomes" id="UP000664144">
    <property type="component" value="Unassembled WGS sequence"/>
</dbReference>
<reference evidence="1" key="1">
    <citation type="submission" date="2021-03" db="EMBL/GenBank/DDBJ databases">
        <authorList>
            <person name="Kim M.K."/>
        </authorList>
    </citation>
    <scope>NUCLEOTIDE SEQUENCE</scope>
    <source>
        <strain evidence="1">BT186</strain>
    </source>
</reference>
<proteinExistence type="predicted"/>
<evidence type="ECO:0000313" key="1">
    <source>
        <dbReference type="EMBL" id="MBO0356796.1"/>
    </source>
</evidence>
<protein>
    <recommendedName>
        <fullName evidence="3">Glycoside hydrolase family 42 N-terminal domain-containing protein</fullName>
    </recommendedName>
</protein>
<evidence type="ECO:0000313" key="2">
    <source>
        <dbReference type="Proteomes" id="UP000664144"/>
    </source>
</evidence>
<dbReference type="Gene3D" id="3.20.20.80">
    <property type="entry name" value="Glycosidases"/>
    <property type="match status" value="1"/>
</dbReference>
<gene>
    <name evidence="1" type="ORF">J0X19_02465</name>
</gene>
<dbReference type="InterPro" id="IPR051923">
    <property type="entry name" value="Glycosyl_Hydrolase_39"/>
</dbReference>
<dbReference type="AlphaFoldDB" id="A0A939ETQ7"/>
<keyword evidence="2" id="KW-1185">Reference proteome</keyword>